<sequence length="57" mass="6301">MFPDPEPDVHAHLDADPRCICTLLRCGGSVLSPGCPSHGMTSQRTFTWHSADRCPHR</sequence>
<dbReference type="Proteomes" id="UP000603227">
    <property type="component" value="Unassembled WGS sequence"/>
</dbReference>
<evidence type="ECO:0000313" key="2">
    <source>
        <dbReference type="Proteomes" id="UP000603227"/>
    </source>
</evidence>
<dbReference type="AlphaFoldDB" id="A0A918Z3N2"/>
<dbReference type="RefSeq" id="WP_189784919.1">
    <property type="nucleotide sequence ID" value="NZ_BNAT01000019.1"/>
</dbReference>
<organism evidence="1 2">
    <name type="scientific">Streptomyces capitiformicae</name>
    <dbReference type="NCBI Taxonomy" id="2014920"/>
    <lineage>
        <taxon>Bacteria</taxon>
        <taxon>Bacillati</taxon>
        <taxon>Actinomycetota</taxon>
        <taxon>Actinomycetes</taxon>
        <taxon>Kitasatosporales</taxon>
        <taxon>Streptomycetaceae</taxon>
        <taxon>Streptomyces</taxon>
    </lineage>
</organism>
<protein>
    <submittedName>
        <fullName evidence="1">Uncharacterized protein</fullName>
    </submittedName>
</protein>
<name>A0A918Z3N2_9ACTN</name>
<proteinExistence type="predicted"/>
<accession>A0A918Z3N2</accession>
<keyword evidence="2" id="KW-1185">Reference proteome</keyword>
<reference evidence="1" key="1">
    <citation type="journal article" date="2014" name="Int. J. Syst. Evol. Microbiol.">
        <title>Complete genome sequence of Corynebacterium casei LMG S-19264T (=DSM 44701T), isolated from a smear-ripened cheese.</title>
        <authorList>
            <consortium name="US DOE Joint Genome Institute (JGI-PGF)"/>
            <person name="Walter F."/>
            <person name="Albersmeier A."/>
            <person name="Kalinowski J."/>
            <person name="Ruckert C."/>
        </authorList>
    </citation>
    <scope>NUCLEOTIDE SEQUENCE</scope>
    <source>
        <strain evidence="1">CGMCC 4.7403</strain>
    </source>
</reference>
<comment type="caution">
    <text evidence="1">The sequence shown here is derived from an EMBL/GenBank/DDBJ whole genome shotgun (WGS) entry which is preliminary data.</text>
</comment>
<gene>
    <name evidence="1" type="ORF">GCM10017771_52670</name>
</gene>
<evidence type="ECO:0000313" key="1">
    <source>
        <dbReference type="EMBL" id="GHE34849.1"/>
    </source>
</evidence>
<dbReference type="EMBL" id="BNAT01000019">
    <property type="protein sequence ID" value="GHE34849.1"/>
    <property type="molecule type" value="Genomic_DNA"/>
</dbReference>
<reference evidence="1" key="2">
    <citation type="submission" date="2020-09" db="EMBL/GenBank/DDBJ databases">
        <authorList>
            <person name="Sun Q."/>
            <person name="Zhou Y."/>
        </authorList>
    </citation>
    <scope>NUCLEOTIDE SEQUENCE</scope>
    <source>
        <strain evidence="1">CGMCC 4.7403</strain>
    </source>
</reference>